<reference evidence="1 2" key="1">
    <citation type="submission" date="2024-11" db="EMBL/GenBank/DDBJ databases">
        <title>The Natural Products Discovery Center: Release of the First 8490 Sequenced Strains for Exploring Actinobacteria Biosynthetic Diversity.</title>
        <authorList>
            <person name="Kalkreuter E."/>
            <person name="Kautsar S.A."/>
            <person name="Yang D."/>
            <person name="Bader C.D."/>
            <person name="Teijaro C.N."/>
            <person name="Fluegel L."/>
            <person name="Davis C.M."/>
            <person name="Simpson J.R."/>
            <person name="Lauterbach L."/>
            <person name="Steele A.D."/>
            <person name="Gui C."/>
            <person name="Meng S."/>
            <person name="Li G."/>
            <person name="Viehrig K."/>
            <person name="Ye F."/>
            <person name="Su P."/>
            <person name="Kiefer A.F."/>
            <person name="Nichols A."/>
            <person name="Cepeda A.J."/>
            <person name="Yan W."/>
            <person name="Fan B."/>
            <person name="Jiang Y."/>
            <person name="Adhikari A."/>
            <person name="Zheng C.-J."/>
            <person name="Schuster L."/>
            <person name="Cowan T.M."/>
            <person name="Smanski M.J."/>
            <person name="Chevrette M.G."/>
            <person name="De Carvalho L.P.S."/>
            <person name="Shen B."/>
        </authorList>
    </citation>
    <scope>NUCLEOTIDE SEQUENCE [LARGE SCALE GENOMIC DNA]</scope>
    <source>
        <strain evidence="1 2">NPDC078403</strain>
    </source>
</reference>
<dbReference type="EMBL" id="JBJDOT010000043">
    <property type="protein sequence ID" value="MFK3866312.1"/>
    <property type="molecule type" value="Genomic_DNA"/>
</dbReference>
<protein>
    <submittedName>
        <fullName evidence="1">Uncharacterized protein</fullName>
    </submittedName>
</protein>
<keyword evidence="2" id="KW-1185">Reference proteome</keyword>
<organism evidence="1 2">
    <name type="scientific">Pseudoalteromonas rhizosphaerae</name>
    <dbReference type="NCBI Taxonomy" id="2518973"/>
    <lineage>
        <taxon>Bacteria</taxon>
        <taxon>Pseudomonadati</taxon>
        <taxon>Pseudomonadota</taxon>
        <taxon>Gammaproteobacteria</taxon>
        <taxon>Alteromonadales</taxon>
        <taxon>Pseudoalteromonadaceae</taxon>
        <taxon>Pseudoalteromonas</taxon>
    </lineage>
</organism>
<name>A0ABW8L2Q6_9GAMM</name>
<comment type="caution">
    <text evidence="1">The sequence shown here is derived from an EMBL/GenBank/DDBJ whole genome shotgun (WGS) entry which is preliminary data.</text>
</comment>
<sequence length="237" mass="27700">MLEIIRRSANNLPPGIIDIPLYSKEIIEGLSESGVSAKEDFYDLRLGEINSLERNKDHSFFNCKTWKEAVDKLECKDWDEVKIVSWFTTPIFDTPFPVEDSKSELRIGIVGGARYCKLGNHRLAAAKVWMFDKKPKKPTLQKVHYYYYPVEPTAIPLLRDGLRNNVHVSFGFDDNGLKHLCVQYTKKWKLYQLRNEYELIKSGRCKFTRKFHTRNYALELIPRALIVDLLNDTWPNI</sequence>
<proteinExistence type="predicted"/>
<gene>
    <name evidence="1" type="ORF">ACI2JU_20910</name>
</gene>
<accession>A0ABW8L2Q6</accession>
<dbReference type="RefSeq" id="WP_404676411.1">
    <property type="nucleotide sequence ID" value="NZ_JBJDOT010000043.1"/>
</dbReference>
<evidence type="ECO:0000313" key="1">
    <source>
        <dbReference type="EMBL" id="MFK3866312.1"/>
    </source>
</evidence>
<dbReference type="Proteomes" id="UP001620262">
    <property type="component" value="Unassembled WGS sequence"/>
</dbReference>
<evidence type="ECO:0000313" key="2">
    <source>
        <dbReference type="Proteomes" id="UP001620262"/>
    </source>
</evidence>